<reference evidence="5" key="2">
    <citation type="submission" date="2025-08" db="UniProtKB">
        <authorList>
            <consortium name="Ensembl"/>
        </authorList>
    </citation>
    <scope>IDENTIFICATION</scope>
</reference>
<name>A0A4W5K0C4_9TELE</name>
<sequence>VLGQCHLTMDSPMCLVKNADGELCVEPEAIDYLMGLKQKVVVVAVVGLYRTGKSYLMNKLTITVYLLF</sequence>
<evidence type="ECO:0000256" key="3">
    <source>
        <dbReference type="PROSITE-ProRule" id="PRU01052"/>
    </source>
</evidence>
<dbReference type="Pfam" id="PF02263">
    <property type="entry name" value="GBP"/>
    <property type="match status" value="1"/>
</dbReference>
<proteinExistence type="inferred from homology"/>
<keyword evidence="1" id="KW-0547">Nucleotide-binding</keyword>
<evidence type="ECO:0000313" key="5">
    <source>
        <dbReference type="Ensembl" id="ENSHHUP00000009367.1"/>
    </source>
</evidence>
<dbReference type="AlphaFoldDB" id="A0A4W5K0C4"/>
<dbReference type="PANTHER" id="PTHR10751">
    <property type="entry name" value="GUANYLATE BINDING PROTEIN"/>
    <property type="match status" value="1"/>
</dbReference>
<keyword evidence="6" id="KW-1185">Reference proteome</keyword>
<accession>A0A4W5K0C4</accession>
<evidence type="ECO:0000259" key="4">
    <source>
        <dbReference type="PROSITE" id="PS51715"/>
    </source>
</evidence>
<organism evidence="5 6">
    <name type="scientific">Hucho hucho</name>
    <name type="common">huchen</name>
    <dbReference type="NCBI Taxonomy" id="62062"/>
    <lineage>
        <taxon>Eukaryota</taxon>
        <taxon>Metazoa</taxon>
        <taxon>Chordata</taxon>
        <taxon>Craniata</taxon>
        <taxon>Vertebrata</taxon>
        <taxon>Euteleostomi</taxon>
        <taxon>Actinopterygii</taxon>
        <taxon>Neopterygii</taxon>
        <taxon>Teleostei</taxon>
        <taxon>Protacanthopterygii</taxon>
        <taxon>Salmoniformes</taxon>
        <taxon>Salmonidae</taxon>
        <taxon>Salmoninae</taxon>
        <taxon>Hucho</taxon>
    </lineage>
</organism>
<dbReference type="SUPFAM" id="SSF52540">
    <property type="entry name" value="P-loop containing nucleoside triphosphate hydrolases"/>
    <property type="match status" value="1"/>
</dbReference>
<dbReference type="Proteomes" id="UP000314982">
    <property type="component" value="Unassembled WGS sequence"/>
</dbReference>
<dbReference type="GeneTree" id="ENSGT01100000266183"/>
<dbReference type="Gene3D" id="3.40.50.300">
    <property type="entry name" value="P-loop containing nucleotide triphosphate hydrolases"/>
    <property type="match status" value="1"/>
</dbReference>
<dbReference type="STRING" id="62062.ENSHHUP00000009367"/>
<evidence type="ECO:0000313" key="6">
    <source>
        <dbReference type="Proteomes" id="UP000314982"/>
    </source>
</evidence>
<dbReference type="PROSITE" id="PS51715">
    <property type="entry name" value="G_GB1_RHD3"/>
    <property type="match status" value="1"/>
</dbReference>
<reference evidence="5" key="3">
    <citation type="submission" date="2025-09" db="UniProtKB">
        <authorList>
            <consortium name="Ensembl"/>
        </authorList>
    </citation>
    <scope>IDENTIFICATION</scope>
</reference>
<dbReference type="Ensembl" id="ENSHHUT00000009659.1">
    <property type="protein sequence ID" value="ENSHHUP00000009367.1"/>
    <property type="gene ID" value="ENSHHUG00000005713.1"/>
</dbReference>
<dbReference type="InterPro" id="IPR030386">
    <property type="entry name" value="G_GB1_RHD3_dom"/>
</dbReference>
<evidence type="ECO:0000256" key="2">
    <source>
        <dbReference type="ARBA" id="ARBA00023134"/>
    </source>
</evidence>
<dbReference type="InterPro" id="IPR015894">
    <property type="entry name" value="Guanylate-bd_N"/>
</dbReference>
<reference evidence="6" key="1">
    <citation type="submission" date="2018-06" db="EMBL/GenBank/DDBJ databases">
        <title>Genome assembly of Danube salmon.</title>
        <authorList>
            <person name="Macqueen D.J."/>
            <person name="Gundappa M.K."/>
        </authorList>
    </citation>
    <scope>NUCLEOTIDE SEQUENCE [LARGE SCALE GENOMIC DNA]</scope>
</reference>
<dbReference type="GO" id="GO:0005525">
    <property type="term" value="F:GTP binding"/>
    <property type="evidence" value="ECO:0007669"/>
    <property type="project" value="UniProtKB-KW"/>
</dbReference>
<dbReference type="GO" id="GO:0003924">
    <property type="term" value="F:GTPase activity"/>
    <property type="evidence" value="ECO:0007669"/>
    <property type="project" value="InterPro"/>
</dbReference>
<feature type="domain" description="GB1/RHD3-type G" evidence="4">
    <location>
        <begin position="37"/>
        <end position="68"/>
    </location>
</feature>
<protein>
    <recommendedName>
        <fullName evidence="4">GB1/RHD3-type G domain-containing protein</fullName>
    </recommendedName>
</protein>
<keyword evidence="2" id="KW-0342">GTP-binding</keyword>
<evidence type="ECO:0000256" key="1">
    <source>
        <dbReference type="ARBA" id="ARBA00022741"/>
    </source>
</evidence>
<comment type="similarity">
    <text evidence="3">Belongs to the TRAFAC class dynamin-like GTPase superfamily. GB1/RHD3 GTPase family.</text>
</comment>
<dbReference type="InterPro" id="IPR027417">
    <property type="entry name" value="P-loop_NTPase"/>
</dbReference>